<evidence type="ECO:0000313" key="4">
    <source>
        <dbReference type="Proteomes" id="UP000245217"/>
    </source>
</evidence>
<dbReference type="RefSeq" id="WP_109201854.1">
    <property type="nucleotide sequence ID" value="NZ_QEWS01000005.1"/>
</dbReference>
<dbReference type="EMBL" id="QEWW01000004">
    <property type="protein sequence ID" value="PWD85836.1"/>
    <property type="molecule type" value="Genomic_DNA"/>
</dbReference>
<reference evidence="1" key="1">
    <citation type="journal article" date="2018" name="Genome Announc.">
        <title>Ignatzschineria cameli sp. nov., isolated from necrotic foot tissue of dromedaries (Camelus dromedarius) and associated maggots (Wohlfahrtia species) in Dubai.</title>
        <authorList>
            <person name="Tsang C.C."/>
            <person name="Tang J.Y."/>
            <person name="Fong J.Y."/>
            <person name="Kinne J."/>
            <person name="Lee H.H."/>
            <person name="Joseph M."/>
            <person name="Jose S."/>
            <person name="Schuster R.K."/>
            <person name="Tang Y."/>
            <person name="Sivakumar S."/>
            <person name="Chen J.H."/>
            <person name="Teng J.L."/>
            <person name="Lau S.K."/>
            <person name="Wernery U."/>
            <person name="Woo P.C."/>
        </authorList>
    </citation>
    <scope>NUCLEOTIDE SEQUENCE</scope>
    <source>
        <strain evidence="1">UAE-HKU57</strain>
        <strain evidence="2">UAE-HKU58</strain>
    </source>
</reference>
<accession>A0A2U2AQL0</accession>
<keyword evidence="4" id="KW-1185">Reference proteome</keyword>
<gene>
    <name evidence="1" type="ORF">DC077_07340</name>
    <name evidence="2" type="ORF">DC078_06960</name>
</gene>
<dbReference type="Proteomes" id="UP000245217">
    <property type="component" value="Unassembled WGS sequence"/>
</dbReference>
<reference evidence="3 4" key="2">
    <citation type="submission" date="2018-05" db="EMBL/GenBank/DDBJ databases">
        <title>Ignatzschineria dubaiensis sp. nov., isolated from necrotic foot tissues of dromedaries (Camelus dromedarius) and associated maggots in Dubai, United Arab Emirates.</title>
        <authorList>
            <person name="Tsang C.C."/>
            <person name="Tang J.Y.M."/>
            <person name="Fong J.Y.H."/>
            <person name="Kinne J."/>
            <person name="Lee H.H."/>
            <person name="Joseph M."/>
            <person name="Jose S."/>
            <person name="Schuster R.K."/>
            <person name="Tang Y."/>
            <person name="Sivakumar S."/>
            <person name="Chen J.H.K."/>
            <person name="Teng J.L.L."/>
            <person name="Lau S.K.P."/>
            <person name="Wernery U."/>
            <person name="Woo P.C.Y."/>
        </authorList>
    </citation>
    <scope>NUCLEOTIDE SEQUENCE [LARGE SCALE GENOMIC DNA]</scope>
    <source>
        <strain evidence="3">UAE-HKU57</strain>
        <strain evidence="4">UAE-HKU58</strain>
    </source>
</reference>
<evidence type="ECO:0000313" key="1">
    <source>
        <dbReference type="EMBL" id="PWD85836.1"/>
    </source>
</evidence>
<dbReference type="Proteomes" id="UP000245059">
    <property type="component" value="Unassembled WGS sequence"/>
</dbReference>
<organism evidence="1 3">
    <name type="scientific">Ignatzschineria cameli</name>
    <dbReference type="NCBI Taxonomy" id="2182793"/>
    <lineage>
        <taxon>Bacteria</taxon>
        <taxon>Pseudomonadati</taxon>
        <taxon>Pseudomonadota</taxon>
        <taxon>Gammaproteobacteria</taxon>
        <taxon>Cardiobacteriales</taxon>
        <taxon>Ignatzschineriaceae</taxon>
        <taxon>Ignatzschineria</taxon>
    </lineage>
</organism>
<dbReference type="EMBL" id="QEWV01000005">
    <property type="protein sequence ID" value="PWD91724.1"/>
    <property type="molecule type" value="Genomic_DNA"/>
</dbReference>
<name>A0A2U2AQL0_9GAMM</name>
<sequence>MSILKIIKQCAQRHIENKRIKRNARIYKEIEISKAYSAFSLAQIKYLIIHEELKLARMFVLSPNKKQQQVLVAGLHRARNLISARAKAAAKYEKMDSIVNAPVVILQKKVA</sequence>
<protein>
    <submittedName>
        <fullName evidence="1">Uncharacterized protein</fullName>
    </submittedName>
</protein>
<dbReference type="AlphaFoldDB" id="A0A2U2AQL0"/>
<comment type="caution">
    <text evidence="1">The sequence shown here is derived from an EMBL/GenBank/DDBJ whole genome shotgun (WGS) entry which is preliminary data.</text>
</comment>
<proteinExistence type="predicted"/>
<evidence type="ECO:0000313" key="3">
    <source>
        <dbReference type="Proteomes" id="UP000245059"/>
    </source>
</evidence>
<evidence type="ECO:0000313" key="2">
    <source>
        <dbReference type="EMBL" id="PWD91724.1"/>
    </source>
</evidence>
<dbReference type="OrthoDB" id="9961742at2"/>